<keyword evidence="3" id="KW-1185">Reference proteome</keyword>
<evidence type="ECO:0000313" key="2">
    <source>
        <dbReference type="EMBL" id="KRG77068.1"/>
    </source>
</evidence>
<keyword evidence="1" id="KW-0472">Membrane</keyword>
<evidence type="ECO:0000313" key="3">
    <source>
        <dbReference type="Proteomes" id="UP000051386"/>
    </source>
</evidence>
<accession>A0A0R0D4R4</accession>
<dbReference type="PATRIC" id="fig|517011.3.peg.2051"/>
<comment type="caution">
    <text evidence="2">The sequence shown here is derived from an EMBL/GenBank/DDBJ whole genome shotgun (WGS) entry which is preliminary data.</text>
</comment>
<dbReference type="RefSeq" id="WP_057506918.1">
    <property type="nucleotide sequence ID" value="NZ_DAMBRS010000005.1"/>
</dbReference>
<dbReference type="PANTHER" id="PTHR34219">
    <property type="entry name" value="IRON-REGULATED INNER MEMBRANE PROTEIN-RELATED"/>
    <property type="match status" value="1"/>
</dbReference>
<organism evidence="2 3">
    <name type="scientific">Stenotrophomonas chelatiphaga</name>
    <dbReference type="NCBI Taxonomy" id="517011"/>
    <lineage>
        <taxon>Bacteria</taxon>
        <taxon>Pseudomonadati</taxon>
        <taxon>Pseudomonadota</taxon>
        <taxon>Gammaproteobacteria</taxon>
        <taxon>Lysobacterales</taxon>
        <taxon>Lysobacteraceae</taxon>
        <taxon>Stenotrophomonas</taxon>
    </lineage>
</organism>
<keyword evidence="1" id="KW-0812">Transmembrane</keyword>
<dbReference type="Proteomes" id="UP000051386">
    <property type="component" value="Unassembled WGS sequence"/>
</dbReference>
<proteinExistence type="predicted"/>
<dbReference type="InterPro" id="IPR005625">
    <property type="entry name" value="PepSY-ass_TM"/>
</dbReference>
<keyword evidence="1" id="KW-1133">Transmembrane helix</keyword>
<protein>
    <submittedName>
        <fullName evidence="2">Peptidase</fullName>
    </submittedName>
</protein>
<dbReference type="AlphaFoldDB" id="A0A0R0D4R4"/>
<evidence type="ECO:0000256" key="1">
    <source>
        <dbReference type="SAM" id="Phobius"/>
    </source>
</evidence>
<dbReference type="Pfam" id="PF03929">
    <property type="entry name" value="PepSY_TM"/>
    <property type="match status" value="1"/>
</dbReference>
<name>A0A0R0D4R4_9GAMM</name>
<reference evidence="2 3" key="1">
    <citation type="submission" date="2015-05" db="EMBL/GenBank/DDBJ databases">
        <title>Genome sequencing and analysis of members of genus Stenotrophomonas.</title>
        <authorList>
            <person name="Patil P.P."/>
            <person name="Midha S."/>
            <person name="Patil P.B."/>
        </authorList>
    </citation>
    <scope>NUCLEOTIDE SEQUENCE [LARGE SCALE GENOMIC DNA]</scope>
    <source>
        <strain evidence="2 3">DSM 21508</strain>
    </source>
</reference>
<dbReference type="EMBL" id="LDJK01000005">
    <property type="protein sequence ID" value="KRG77068.1"/>
    <property type="molecule type" value="Genomic_DNA"/>
</dbReference>
<gene>
    <name evidence="2" type="ORF">ABB28_01440</name>
</gene>
<feature type="transmembrane region" description="Helical" evidence="1">
    <location>
        <begin position="337"/>
        <end position="358"/>
    </location>
</feature>
<dbReference type="PANTHER" id="PTHR34219:SF3">
    <property type="entry name" value="BLL7967 PROTEIN"/>
    <property type="match status" value="1"/>
</dbReference>
<feature type="transmembrane region" description="Helical" evidence="1">
    <location>
        <begin position="187"/>
        <end position="212"/>
    </location>
</feature>
<feature type="transmembrane region" description="Helical" evidence="1">
    <location>
        <begin position="138"/>
        <end position="166"/>
    </location>
</feature>
<sequence>MQRSAIKAWFVVHKWTSLVCTLFLLLLCLTGLPLVFGHEIAHLTGADPEVPAAPADATLRDLDAQVATALQHFPGNVPLFVGWDPDAPLMYVNTGARTDTPAPQMQTVLLNTISGEQVPAPQFNEGVMYFLYRLHTDLFLGLPGLLFMGAMGLLFVVAIISGLVLYGPFMRKQRFGTLRTGRSRRLAWLDLHNVIGIVTLGWALVVGLTGAINTLAKPLEQAWQTQQLGEFAAQYAGQPKPTQLASLQAAVATARAAEPEMRPAFVSFPGTGYSGDHHFGVFMQGNSPLTERLYRPVLIDATTGALTAQPQLPTYMTVLLLSQPLHFGDYGKLPLKILWALLDLLTIAVLVSGLYLWFKRGNTATRVAEIERAQTQEVA</sequence>